<keyword evidence="2" id="KW-0012">Acyltransferase</keyword>
<name>A0A0N8KNW4_9CYAN</name>
<dbReference type="GO" id="GO:0016747">
    <property type="term" value="F:acyltransferase activity, transferring groups other than amino-acyl groups"/>
    <property type="evidence" value="ECO:0007669"/>
    <property type="project" value="InterPro"/>
</dbReference>
<dbReference type="InterPro" id="IPR000182">
    <property type="entry name" value="GNAT_dom"/>
</dbReference>
<dbReference type="PANTHER" id="PTHR43800">
    <property type="entry name" value="PEPTIDYL-LYSINE N-ACETYLTRANSFERASE YJAB"/>
    <property type="match status" value="1"/>
</dbReference>
<dbReference type="Pfam" id="PF00583">
    <property type="entry name" value="Acetyltransf_1"/>
    <property type="match status" value="1"/>
</dbReference>
<evidence type="ECO:0000313" key="5">
    <source>
        <dbReference type="EMBL" id="KPQ37666.1"/>
    </source>
</evidence>
<evidence type="ECO:0000256" key="2">
    <source>
        <dbReference type="ARBA" id="ARBA00023315"/>
    </source>
</evidence>
<evidence type="ECO:0000256" key="3">
    <source>
        <dbReference type="SAM" id="MobiDB-lite"/>
    </source>
</evidence>
<dbReference type="PROSITE" id="PS51186">
    <property type="entry name" value="GNAT"/>
    <property type="match status" value="1"/>
</dbReference>
<organism evidence="5 6">
    <name type="scientific">Phormidesmis priestleyi Ana</name>
    <dbReference type="NCBI Taxonomy" id="1666911"/>
    <lineage>
        <taxon>Bacteria</taxon>
        <taxon>Bacillati</taxon>
        <taxon>Cyanobacteriota</taxon>
        <taxon>Cyanophyceae</taxon>
        <taxon>Leptolyngbyales</taxon>
        <taxon>Leptolyngbyaceae</taxon>
        <taxon>Phormidesmis</taxon>
    </lineage>
</organism>
<feature type="domain" description="N-acetyltransferase" evidence="4">
    <location>
        <begin position="3"/>
        <end position="174"/>
    </location>
</feature>
<dbReference type="CDD" id="cd04301">
    <property type="entry name" value="NAT_SF"/>
    <property type="match status" value="1"/>
</dbReference>
<sequence>MDYRVRLAEKTDLTVVPDIEKAAAQRFRPYVAWLNVPLDVLEGLTTASFLLSAQADDRLWVAAVGGRPVGFIVAKFLTDSCFVVELDVHPDYGRMGMGSALVNACCEGAIARGFNQVTLTTFRRIPWNIPFYQRLGFEILPSELWSQEIDSIVHHESRYGFAPEKRAVMRRMLRNGLNKTSKENFQGDFKGNFQGNDNKRAQEGWTDG</sequence>
<dbReference type="EMBL" id="LJZR01000001">
    <property type="protein sequence ID" value="KPQ37666.1"/>
    <property type="molecule type" value="Genomic_DNA"/>
</dbReference>
<dbReference type="Proteomes" id="UP000050465">
    <property type="component" value="Unassembled WGS sequence"/>
</dbReference>
<evidence type="ECO:0000313" key="6">
    <source>
        <dbReference type="Proteomes" id="UP000050465"/>
    </source>
</evidence>
<dbReference type="PANTHER" id="PTHR43800:SF1">
    <property type="entry name" value="PEPTIDYL-LYSINE N-ACETYLTRANSFERASE YJAB"/>
    <property type="match status" value="1"/>
</dbReference>
<accession>A0A0N8KNW4</accession>
<comment type="caution">
    <text evidence="5">The sequence shown here is derived from an EMBL/GenBank/DDBJ whole genome shotgun (WGS) entry which is preliminary data.</text>
</comment>
<keyword evidence="1 5" id="KW-0808">Transferase</keyword>
<evidence type="ECO:0000256" key="1">
    <source>
        <dbReference type="ARBA" id="ARBA00022679"/>
    </source>
</evidence>
<dbReference type="STRING" id="1666911.HLUCCA11_01035"/>
<feature type="region of interest" description="Disordered" evidence="3">
    <location>
        <begin position="181"/>
        <end position="208"/>
    </location>
</feature>
<gene>
    <name evidence="5" type="ORF">HLUCCA11_01035</name>
</gene>
<protein>
    <submittedName>
        <fullName evidence="5">Acetyltransferase</fullName>
    </submittedName>
</protein>
<proteinExistence type="predicted"/>
<dbReference type="InterPro" id="IPR016181">
    <property type="entry name" value="Acyl_CoA_acyltransferase"/>
</dbReference>
<dbReference type="AlphaFoldDB" id="A0A0N8KNW4"/>
<evidence type="ECO:0000259" key="4">
    <source>
        <dbReference type="PROSITE" id="PS51186"/>
    </source>
</evidence>
<dbReference type="Gene3D" id="3.40.630.30">
    <property type="match status" value="1"/>
</dbReference>
<reference evidence="5 6" key="1">
    <citation type="submission" date="2015-09" db="EMBL/GenBank/DDBJ databases">
        <title>Identification and resolution of microdiversity through metagenomic sequencing of parallel consortia.</title>
        <authorList>
            <person name="Nelson W.C."/>
            <person name="Romine M.F."/>
            <person name="Lindemann S.R."/>
        </authorList>
    </citation>
    <scope>NUCLEOTIDE SEQUENCE [LARGE SCALE GENOMIC DNA]</scope>
    <source>
        <strain evidence="5">Ana</strain>
    </source>
</reference>
<dbReference type="SUPFAM" id="SSF55729">
    <property type="entry name" value="Acyl-CoA N-acyltransferases (Nat)"/>
    <property type="match status" value="1"/>
</dbReference>